<dbReference type="RefSeq" id="WP_196198439.1">
    <property type="nucleotide sequence ID" value="NZ_JADPRT010000024.1"/>
</dbReference>
<evidence type="ECO:0000256" key="1">
    <source>
        <dbReference type="SAM" id="Phobius"/>
    </source>
</evidence>
<proteinExistence type="predicted"/>
<reference evidence="2" key="1">
    <citation type="submission" date="2020-11" db="EMBL/GenBank/DDBJ databases">
        <title>Isolation and identification of active actinomycetes.</title>
        <authorList>
            <person name="Yu B."/>
        </authorList>
    </citation>
    <scope>NUCLEOTIDE SEQUENCE</scope>
    <source>
        <strain evidence="2">NEAU-YB345</strain>
    </source>
</reference>
<keyword evidence="1" id="KW-0812">Transmembrane</keyword>
<feature type="transmembrane region" description="Helical" evidence="1">
    <location>
        <begin position="113"/>
        <end position="137"/>
    </location>
</feature>
<dbReference type="EMBL" id="JADPRT010000024">
    <property type="protein sequence ID" value="MBF9073596.1"/>
    <property type="molecule type" value="Genomic_DNA"/>
</dbReference>
<organism evidence="2 3">
    <name type="scientific">Streptacidiphilus fuscans</name>
    <dbReference type="NCBI Taxonomy" id="2789292"/>
    <lineage>
        <taxon>Bacteria</taxon>
        <taxon>Bacillati</taxon>
        <taxon>Actinomycetota</taxon>
        <taxon>Actinomycetes</taxon>
        <taxon>Kitasatosporales</taxon>
        <taxon>Streptomycetaceae</taxon>
        <taxon>Streptacidiphilus</taxon>
    </lineage>
</organism>
<dbReference type="AlphaFoldDB" id="A0A931FJ49"/>
<evidence type="ECO:0000313" key="2">
    <source>
        <dbReference type="EMBL" id="MBF9073596.1"/>
    </source>
</evidence>
<comment type="caution">
    <text evidence="2">The sequence shown here is derived from an EMBL/GenBank/DDBJ whole genome shotgun (WGS) entry which is preliminary data.</text>
</comment>
<accession>A0A931FJ49</accession>
<sequence>MATQEATAPKAPRLPIRLPLRLPGRGPALLPADGADAERRIAVGVLVGVLLLAAIATAVAGLHVSRAHGVGLLPHVLVGAVGLLLPLFAVHLAGGSELLPAVSALPERLRDRLAVAAGLMAVGIALVDVGMLLLFALDRFNSAAGA</sequence>
<protein>
    <submittedName>
        <fullName evidence="2">Uncharacterized protein</fullName>
    </submittedName>
</protein>
<evidence type="ECO:0000313" key="3">
    <source>
        <dbReference type="Proteomes" id="UP000657385"/>
    </source>
</evidence>
<feature type="transmembrane region" description="Helical" evidence="1">
    <location>
        <begin position="41"/>
        <end position="60"/>
    </location>
</feature>
<keyword evidence="1" id="KW-0472">Membrane</keyword>
<feature type="transmembrane region" description="Helical" evidence="1">
    <location>
        <begin position="72"/>
        <end position="93"/>
    </location>
</feature>
<keyword evidence="3" id="KW-1185">Reference proteome</keyword>
<dbReference type="Proteomes" id="UP000657385">
    <property type="component" value="Unassembled WGS sequence"/>
</dbReference>
<name>A0A931FJ49_9ACTN</name>
<keyword evidence="1" id="KW-1133">Transmembrane helix</keyword>
<gene>
    <name evidence="2" type="ORF">I2501_36845</name>
</gene>